<dbReference type="InterPro" id="IPR007115">
    <property type="entry name" value="6-PTP_synth/QueD"/>
</dbReference>
<keyword evidence="5 11" id="KW-0479">Metal-binding</keyword>
<feature type="active site" description="Charge relay system" evidence="10">
    <location>
        <position position="123"/>
    </location>
</feature>
<dbReference type="SUPFAM" id="SSF55620">
    <property type="entry name" value="Tetrahydrobiopterin biosynthesis enzymes-like"/>
    <property type="match status" value="1"/>
</dbReference>
<comment type="similarity">
    <text evidence="2">Belongs to the PTPS family. QueD subfamily.</text>
</comment>
<dbReference type="eggNOG" id="COG0720">
    <property type="taxonomic scope" value="Bacteria"/>
</dbReference>
<evidence type="ECO:0000256" key="3">
    <source>
        <dbReference type="ARBA" id="ARBA00012982"/>
    </source>
</evidence>
<dbReference type="PIRSF" id="PIRSF006113">
    <property type="entry name" value="PTP_synth"/>
    <property type="match status" value="1"/>
</dbReference>
<dbReference type="Proteomes" id="UP000008631">
    <property type="component" value="Chromosome"/>
</dbReference>
<dbReference type="InParanoid" id="E8QWX4"/>
<feature type="active site" description="Charge relay system" evidence="10">
    <location>
        <position position="68"/>
    </location>
</feature>
<evidence type="ECO:0000256" key="11">
    <source>
        <dbReference type="PIRSR" id="PIRSR006113-2"/>
    </source>
</evidence>
<reference evidence="12 13" key="2">
    <citation type="journal article" date="2011" name="Stand. Genomic Sci.">
        <title>Complete genome sequence of Isosphaera pallida type strain (IS1B).</title>
        <authorList>
            <consortium name="US DOE Joint Genome Institute (JGI-PGF)"/>
            <person name="Goker M."/>
            <person name="Cleland D."/>
            <person name="Saunders E."/>
            <person name="Lapidus A."/>
            <person name="Nolan M."/>
            <person name="Lucas S."/>
            <person name="Hammon N."/>
            <person name="Deshpande S."/>
            <person name="Cheng J.F."/>
            <person name="Tapia R."/>
            <person name="Han C."/>
            <person name="Goodwin L."/>
            <person name="Pitluck S."/>
            <person name="Liolios K."/>
            <person name="Pagani I."/>
            <person name="Ivanova N."/>
            <person name="Mavromatis K."/>
            <person name="Pati A."/>
            <person name="Chen A."/>
            <person name="Palaniappan K."/>
            <person name="Land M."/>
            <person name="Hauser L."/>
            <person name="Chang Y.J."/>
            <person name="Jeffries C.D."/>
            <person name="Detter J.C."/>
            <person name="Beck B."/>
            <person name="Woyke T."/>
            <person name="Bristow J."/>
            <person name="Eisen J.A."/>
            <person name="Markowitz V."/>
            <person name="Hugenholtz P."/>
            <person name="Kyrpides N.C."/>
            <person name="Klenk H.P."/>
        </authorList>
    </citation>
    <scope>NUCLEOTIDE SEQUENCE [LARGE SCALE GENOMIC DNA]</scope>
    <source>
        <strain evidence="13">ATCC 43644 / DSM 9630 / IS1B</strain>
    </source>
</reference>
<dbReference type="AlphaFoldDB" id="E8QWX4"/>
<name>E8QWX4_ISOPI</name>
<dbReference type="PANTHER" id="PTHR12589:SF7">
    <property type="entry name" value="6-PYRUVOYL TETRAHYDROBIOPTERIN SYNTHASE"/>
    <property type="match status" value="1"/>
</dbReference>
<keyword evidence="13" id="KW-1185">Reference proteome</keyword>
<dbReference type="Gene3D" id="3.30.479.10">
    <property type="entry name" value="6-pyruvoyl tetrahydropterin synthase/QueD"/>
    <property type="match status" value="1"/>
</dbReference>
<dbReference type="Pfam" id="PF01242">
    <property type="entry name" value="PTPS"/>
    <property type="match status" value="1"/>
</dbReference>
<dbReference type="OrthoDB" id="9804698at2"/>
<dbReference type="GO" id="GO:0070497">
    <property type="term" value="F:6-carboxytetrahydropterin synthase activity"/>
    <property type="evidence" value="ECO:0007669"/>
    <property type="project" value="UniProtKB-EC"/>
</dbReference>
<evidence type="ECO:0000313" key="12">
    <source>
        <dbReference type="EMBL" id="ADV64013.1"/>
    </source>
</evidence>
<evidence type="ECO:0000256" key="9">
    <source>
        <dbReference type="ARBA" id="ARBA00048807"/>
    </source>
</evidence>
<keyword evidence="7" id="KW-0456">Lyase</keyword>
<evidence type="ECO:0000256" key="7">
    <source>
        <dbReference type="ARBA" id="ARBA00023239"/>
    </source>
</evidence>
<evidence type="ECO:0000256" key="1">
    <source>
        <dbReference type="ARBA" id="ARBA00005061"/>
    </source>
</evidence>
<dbReference type="KEGG" id="ipa:Isop_3456"/>
<dbReference type="PANTHER" id="PTHR12589">
    <property type="entry name" value="PYRUVOYL TETRAHYDROBIOPTERIN SYNTHASE"/>
    <property type="match status" value="1"/>
</dbReference>
<gene>
    <name evidence="12" type="ordered locus">Isop_3456</name>
</gene>
<dbReference type="InterPro" id="IPR038418">
    <property type="entry name" value="6-PTP_synth/QueD_sf"/>
</dbReference>
<reference key="1">
    <citation type="submission" date="2010-11" db="EMBL/GenBank/DDBJ databases">
        <title>The complete sequence of chromosome of Isophaera pallida ATCC 43644.</title>
        <authorList>
            <consortium name="US DOE Joint Genome Institute (JGI-PGF)"/>
            <person name="Lucas S."/>
            <person name="Copeland A."/>
            <person name="Lapidus A."/>
            <person name="Bruce D."/>
            <person name="Goodwin L."/>
            <person name="Pitluck S."/>
            <person name="Kyrpides N."/>
            <person name="Mavromatis K."/>
            <person name="Pagani I."/>
            <person name="Ivanova N."/>
            <person name="Saunders E."/>
            <person name="Brettin T."/>
            <person name="Detter J.C."/>
            <person name="Han C."/>
            <person name="Tapia R."/>
            <person name="Land M."/>
            <person name="Hauser L."/>
            <person name="Markowitz V."/>
            <person name="Cheng J.-F."/>
            <person name="Hugenholtz P."/>
            <person name="Woyke T."/>
            <person name="Wu D."/>
            <person name="Eisen J.A."/>
        </authorList>
    </citation>
    <scope>NUCLEOTIDE SEQUENCE</scope>
    <source>
        <strain>ATCC 43644</strain>
    </source>
</reference>
<feature type="active site" description="Proton acceptor" evidence="10">
    <location>
        <position position="23"/>
    </location>
</feature>
<dbReference type="FunCoup" id="E8QWX4">
    <property type="interactions" value="196"/>
</dbReference>
<dbReference type="UniPathway" id="UPA00391"/>
<evidence type="ECO:0000256" key="2">
    <source>
        <dbReference type="ARBA" id="ARBA00008900"/>
    </source>
</evidence>
<sequence>MYRVTREMKFCYGHRLINYEGKCRHLHGHNGRVLVTLESPTLDHRGMLIDFADIKAVLQQWIDDTLDHNMLLCKDDPLVPILRERGERHYVMETNPTAENIARLIFERGREAGLPIVEVTLWETDTCHASFQGPLTITAVDVQANANGRVVAYG</sequence>
<comment type="pathway">
    <text evidence="1">Purine metabolism; 7-cyano-7-deazaguanine biosynthesis.</text>
</comment>
<comment type="catalytic activity">
    <reaction evidence="9">
        <text>7,8-dihydroneopterin 3'-triphosphate + H2O = 6-carboxy-5,6,7,8-tetrahydropterin + triphosphate + acetaldehyde + 2 H(+)</text>
        <dbReference type="Rhea" id="RHEA:27966"/>
        <dbReference type="ChEBI" id="CHEBI:15343"/>
        <dbReference type="ChEBI" id="CHEBI:15377"/>
        <dbReference type="ChEBI" id="CHEBI:15378"/>
        <dbReference type="ChEBI" id="CHEBI:18036"/>
        <dbReference type="ChEBI" id="CHEBI:58462"/>
        <dbReference type="ChEBI" id="CHEBI:61032"/>
        <dbReference type="EC" id="4.1.2.50"/>
    </reaction>
</comment>
<dbReference type="HOGENOM" id="CLU_111016_1_1_0"/>
<evidence type="ECO:0000313" key="13">
    <source>
        <dbReference type="Proteomes" id="UP000008631"/>
    </source>
</evidence>
<comment type="cofactor">
    <cofactor evidence="11">
        <name>Zn(2+)</name>
        <dbReference type="ChEBI" id="CHEBI:29105"/>
    </cofactor>
    <text evidence="11">Binds 1 zinc ion per subunit.</text>
</comment>
<dbReference type="STRING" id="575540.Isop_3456"/>
<evidence type="ECO:0000256" key="8">
    <source>
        <dbReference type="ARBA" id="ARBA00031449"/>
    </source>
</evidence>
<protein>
    <recommendedName>
        <fullName evidence="4">6-carboxy-5,6,7,8-tetrahydropterin synthase</fullName>
        <ecNumber evidence="3">4.1.2.50</ecNumber>
    </recommendedName>
    <alternativeName>
        <fullName evidence="8">Queuosine biosynthesis protein QueD</fullName>
    </alternativeName>
</protein>
<evidence type="ECO:0000256" key="10">
    <source>
        <dbReference type="PIRSR" id="PIRSR006113-1"/>
    </source>
</evidence>
<keyword evidence="6 11" id="KW-0862">Zinc</keyword>
<dbReference type="EMBL" id="CP002353">
    <property type="protein sequence ID" value="ADV64013.1"/>
    <property type="molecule type" value="Genomic_DNA"/>
</dbReference>
<dbReference type="GO" id="GO:0046872">
    <property type="term" value="F:metal ion binding"/>
    <property type="evidence" value="ECO:0007669"/>
    <property type="project" value="UniProtKB-KW"/>
</dbReference>
<proteinExistence type="inferred from homology"/>
<accession>E8QWX4</accession>
<dbReference type="RefSeq" id="WP_013566301.1">
    <property type="nucleotide sequence ID" value="NC_014962.1"/>
</dbReference>
<evidence type="ECO:0000256" key="5">
    <source>
        <dbReference type="ARBA" id="ARBA00022723"/>
    </source>
</evidence>
<feature type="binding site" evidence="11">
    <location>
        <position position="14"/>
    </location>
    <ligand>
        <name>Zn(2+)</name>
        <dbReference type="ChEBI" id="CHEBI:29105"/>
    </ligand>
</feature>
<feature type="binding site" evidence="11">
    <location>
        <position position="27"/>
    </location>
    <ligand>
        <name>Zn(2+)</name>
        <dbReference type="ChEBI" id="CHEBI:29105"/>
    </ligand>
</feature>
<evidence type="ECO:0000256" key="4">
    <source>
        <dbReference type="ARBA" id="ARBA00018141"/>
    </source>
</evidence>
<feature type="binding site" evidence="11">
    <location>
        <position position="29"/>
    </location>
    <ligand>
        <name>Zn(2+)</name>
        <dbReference type="ChEBI" id="CHEBI:29105"/>
    </ligand>
</feature>
<organism evidence="12 13">
    <name type="scientific">Isosphaera pallida (strain ATCC 43644 / DSM 9630 / IS1B)</name>
    <dbReference type="NCBI Taxonomy" id="575540"/>
    <lineage>
        <taxon>Bacteria</taxon>
        <taxon>Pseudomonadati</taxon>
        <taxon>Planctomycetota</taxon>
        <taxon>Planctomycetia</taxon>
        <taxon>Isosphaerales</taxon>
        <taxon>Isosphaeraceae</taxon>
        <taxon>Isosphaera</taxon>
    </lineage>
</organism>
<evidence type="ECO:0000256" key="6">
    <source>
        <dbReference type="ARBA" id="ARBA00022833"/>
    </source>
</evidence>
<dbReference type="EC" id="4.1.2.50" evidence="3"/>
<dbReference type="NCBIfam" id="TIGR03367">
    <property type="entry name" value="queuosine_QueD"/>
    <property type="match status" value="1"/>
</dbReference>